<dbReference type="GO" id="GO:0005737">
    <property type="term" value="C:cytoplasm"/>
    <property type="evidence" value="ECO:0007669"/>
    <property type="project" value="UniProtKB-SubCell"/>
</dbReference>
<dbReference type="GO" id="GO:0004726">
    <property type="term" value="F:non-membrane spanning protein tyrosine phosphatase activity"/>
    <property type="evidence" value="ECO:0007669"/>
    <property type="project" value="InterPro"/>
</dbReference>
<dbReference type="CDD" id="cd16343">
    <property type="entry name" value="LMWPTP"/>
    <property type="match status" value="1"/>
</dbReference>
<proteinExistence type="inferred from homology"/>
<dbReference type="AlphaFoldDB" id="A0A6H5IKZ1"/>
<accession>A0A6H5IKZ1</accession>
<dbReference type="FunFam" id="3.40.50.2300:FF:000105">
    <property type="entry name" value="Low molecular weight phosphotyrosine protein"/>
    <property type="match status" value="1"/>
</dbReference>
<dbReference type="InterPro" id="IPR036196">
    <property type="entry name" value="Ptyr_pPase_sf"/>
</dbReference>
<evidence type="ECO:0000256" key="1">
    <source>
        <dbReference type="ARBA" id="ARBA00004496"/>
    </source>
</evidence>
<evidence type="ECO:0000256" key="4">
    <source>
        <dbReference type="ARBA" id="ARBA00022801"/>
    </source>
</evidence>
<comment type="similarity">
    <text evidence="2 7">Belongs to the low molecular weight phosphotyrosine protein phosphatase family.</text>
</comment>
<dbReference type="InterPro" id="IPR017867">
    <property type="entry name" value="Tyr_phospatase_low_mol_wt"/>
</dbReference>
<dbReference type="EMBL" id="CADCXV010000928">
    <property type="protein sequence ID" value="CAB0038904.1"/>
    <property type="molecule type" value="Genomic_DNA"/>
</dbReference>
<dbReference type="SMART" id="SM00226">
    <property type="entry name" value="LMWPc"/>
    <property type="match status" value="1"/>
</dbReference>
<evidence type="ECO:0000313" key="10">
    <source>
        <dbReference type="Proteomes" id="UP000479190"/>
    </source>
</evidence>
<sequence>MNIRRSGMKKRVLMVCFGNTCRSPIAEAIFHQFIRDNEMQDEWEVDSAGLVGYHEGENINSRSAEVLKKNGIGNYYHIARTIKKEDFDTFDWILGMDYYNLQDLSYMQPKGSKAKLGLLGEYDPEGKMIIEDPYLDRDAVRFEEIFQHCKRCIPVFIDKVG</sequence>
<feature type="active site" description="Proton donor" evidence="6">
    <location>
        <position position="132"/>
    </location>
</feature>
<comment type="subcellular location">
    <subcellularLocation>
        <location evidence="1 7">Cytoplasm</location>
    </subcellularLocation>
</comment>
<evidence type="ECO:0000259" key="8">
    <source>
        <dbReference type="SMART" id="SM00226"/>
    </source>
</evidence>
<keyword evidence="4 7" id="KW-0378">Hydrolase</keyword>
<dbReference type="SUPFAM" id="SSF52788">
    <property type="entry name" value="Phosphotyrosine protein phosphatases I"/>
    <property type="match status" value="1"/>
</dbReference>
<name>A0A6H5IKZ1_9HYME</name>
<evidence type="ECO:0000313" key="9">
    <source>
        <dbReference type="EMBL" id="CAB0038904.1"/>
    </source>
</evidence>
<dbReference type="InterPro" id="IPR002115">
    <property type="entry name" value="Tyr_Pase_low_mol_wt_mml"/>
</dbReference>
<evidence type="ECO:0000256" key="6">
    <source>
        <dbReference type="PIRSR" id="PIRSR617867-1"/>
    </source>
</evidence>
<evidence type="ECO:0000256" key="5">
    <source>
        <dbReference type="ARBA" id="ARBA00022912"/>
    </source>
</evidence>
<comment type="catalytic activity">
    <reaction evidence="7">
        <text>O-phospho-L-tyrosyl-[protein] + H2O = L-tyrosyl-[protein] + phosphate</text>
        <dbReference type="Rhea" id="RHEA:10684"/>
        <dbReference type="Rhea" id="RHEA-COMP:10136"/>
        <dbReference type="Rhea" id="RHEA-COMP:20101"/>
        <dbReference type="ChEBI" id="CHEBI:15377"/>
        <dbReference type="ChEBI" id="CHEBI:43474"/>
        <dbReference type="ChEBI" id="CHEBI:46858"/>
        <dbReference type="ChEBI" id="CHEBI:61978"/>
        <dbReference type="EC" id="3.1.3.48"/>
    </reaction>
</comment>
<dbReference type="InterPro" id="IPR050438">
    <property type="entry name" value="LMW_PTPase"/>
</dbReference>
<evidence type="ECO:0000256" key="7">
    <source>
        <dbReference type="RuleBase" id="RU368115"/>
    </source>
</evidence>
<dbReference type="PANTHER" id="PTHR11717:SF7">
    <property type="entry name" value="LOW MOLECULAR WEIGHT PHOSPHOTYROSINE PROTEIN PHOSPHATASE"/>
    <property type="match status" value="1"/>
</dbReference>
<feature type="active site" description="Nucleophile" evidence="6">
    <location>
        <position position="16"/>
    </location>
</feature>
<dbReference type="PRINTS" id="PR00720">
    <property type="entry name" value="MAMMALPTPASE"/>
</dbReference>
<organism evidence="9 10">
    <name type="scientific">Trichogramma brassicae</name>
    <dbReference type="NCBI Taxonomy" id="86971"/>
    <lineage>
        <taxon>Eukaryota</taxon>
        <taxon>Metazoa</taxon>
        <taxon>Ecdysozoa</taxon>
        <taxon>Arthropoda</taxon>
        <taxon>Hexapoda</taxon>
        <taxon>Insecta</taxon>
        <taxon>Pterygota</taxon>
        <taxon>Neoptera</taxon>
        <taxon>Endopterygota</taxon>
        <taxon>Hymenoptera</taxon>
        <taxon>Apocrita</taxon>
        <taxon>Proctotrupomorpha</taxon>
        <taxon>Chalcidoidea</taxon>
        <taxon>Trichogrammatidae</taxon>
        <taxon>Trichogramma</taxon>
    </lineage>
</organism>
<comment type="function">
    <text evidence="7">Acts on tyrosine phosphorylated proteins, low-MW aryl phosphates and natural and synthetic acyl phosphates.</text>
</comment>
<dbReference type="Gene3D" id="3.40.50.2300">
    <property type="match status" value="1"/>
</dbReference>
<dbReference type="PANTHER" id="PTHR11717">
    <property type="entry name" value="LOW MOLECULAR WEIGHT PROTEIN TYROSINE PHOSPHATASE"/>
    <property type="match status" value="1"/>
</dbReference>
<evidence type="ECO:0000256" key="3">
    <source>
        <dbReference type="ARBA" id="ARBA00022490"/>
    </source>
</evidence>
<dbReference type="GO" id="GO:0003993">
    <property type="term" value="F:acid phosphatase activity"/>
    <property type="evidence" value="ECO:0007669"/>
    <property type="project" value="UniProtKB-UniRule"/>
</dbReference>
<dbReference type="InterPro" id="IPR023485">
    <property type="entry name" value="Ptyr_pPase"/>
</dbReference>
<dbReference type="EC" id="3.1.3.2" evidence="7"/>
<gene>
    <name evidence="9" type="ORF">TBRA_LOCUS10671</name>
</gene>
<evidence type="ECO:0000256" key="2">
    <source>
        <dbReference type="ARBA" id="ARBA00011063"/>
    </source>
</evidence>
<keyword evidence="5 7" id="KW-0904">Protein phosphatase</keyword>
<keyword evidence="10" id="KW-1185">Reference proteome</keyword>
<dbReference type="Proteomes" id="UP000479190">
    <property type="component" value="Unassembled WGS sequence"/>
</dbReference>
<feature type="active site" evidence="6">
    <location>
        <position position="22"/>
    </location>
</feature>
<dbReference type="PRINTS" id="PR00719">
    <property type="entry name" value="LMWPTPASE"/>
</dbReference>
<keyword evidence="3 7" id="KW-0963">Cytoplasm</keyword>
<dbReference type="OrthoDB" id="3388at2759"/>
<dbReference type="EC" id="3.1.3.48" evidence="7"/>
<comment type="catalytic activity">
    <reaction evidence="7">
        <text>a phosphate monoester + H2O = an alcohol + phosphate</text>
        <dbReference type="Rhea" id="RHEA:15017"/>
        <dbReference type="ChEBI" id="CHEBI:15377"/>
        <dbReference type="ChEBI" id="CHEBI:30879"/>
        <dbReference type="ChEBI" id="CHEBI:43474"/>
        <dbReference type="ChEBI" id="CHEBI:67140"/>
        <dbReference type="EC" id="3.1.3.2"/>
    </reaction>
</comment>
<feature type="domain" description="Phosphotyrosine protein phosphatase I" evidence="8">
    <location>
        <begin position="10"/>
        <end position="159"/>
    </location>
</feature>
<dbReference type="Pfam" id="PF01451">
    <property type="entry name" value="LMWPc"/>
    <property type="match status" value="1"/>
</dbReference>
<reference evidence="9 10" key="1">
    <citation type="submission" date="2020-02" db="EMBL/GenBank/DDBJ databases">
        <authorList>
            <person name="Ferguson B K."/>
        </authorList>
    </citation>
    <scope>NUCLEOTIDE SEQUENCE [LARGE SCALE GENOMIC DNA]</scope>
</reference>
<protein>
    <recommendedName>
        <fullName evidence="7">Low molecular weight phosphotyrosine protein phosphatase</fullName>
        <shortName evidence="7">LMW-PTP</shortName>
        <shortName evidence="7">LMW-PTPase</shortName>
        <ecNumber evidence="7">3.1.3.2</ecNumber>
        <ecNumber evidence="7">3.1.3.48</ecNumber>
    </recommendedName>
    <alternativeName>
        <fullName evidence="7">Low molecular weight cytosolic acid phosphatase</fullName>
    </alternativeName>
</protein>